<feature type="transmembrane region" description="Helical" evidence="1">
    <location>
        <begin position="14"/>
        <end position="47"/>
    </location>
</feature>
<dbReference type="Proteomes" id="UP000027153">
    <property type="component" value="Unassembled WGS sequence"/>
</dbReference>
<dbReference type="InterPro" id="IPR003675">
    <property type="entry name" value="Rce1/LyrA-like_dom"/>
</dbReference>
<protein>
    <submittedName>
        <fullName evidence="3">CAAX amino terminal protease family</fullName>
    </submittedName>
</protein>
<keyword evidence="1" id="KW-1133">Transmembrane helix</keyword>
<feature type="transmembrane region" description="Helical" evidence="1">
    <location>
        <begin position="228"/>
        <end position="246"/>
    </location>
</feature>
<dbReference type="PANTHER" id="PTHR39430:SF1">
    <property type="entry name" value="PROTEASE"/>
    <property type="match status" value="1"/>
</dbReference>
<organism evidence="3 4">
    <name type="scientific">Candidatus Methanoperedens nitratireducens</name>
    <dbReference type="NCBI Taxonomy" id="1392998"/>
    <lineage>
        <taxon>Archaea</taxon>
        <taxon>Methanobacteriati</taxon>
        <taxon>Methanobacteriota</taxon>
        <taxon>Stenosarchaea group</taxon>
        <taxon>Methanomicrobia</taxon>
        <taxon>Methanosarcinales</taxon>
        <taxon>ANME-2 cluster</taxon>
        <taxon>Candidatus Methanoperedentaceae</taxon>
        <taxon>Candidatus Methanoperedens</taxon>
    </lineage>
</organism>
<feature type="domain" description="CAAX prenyl protease 2/Lysostaphin resistance protein A-like" evidence="2">
    <location>
        <begin position="96"/>
        <end position="194"/>
    </location>
</feature>
<keyword evidence="3" id="KW-0645">Protease</keyword>
<sequence>MDNRDTTGIQASIAFYFILVLIVLVSAYIPGIAFIAYLFIIAVLYILKDMEGGFKWGTSWEPGFLFGFVLISLIFILELWLGWIKPGELYPNTFYLLIAYVIFQLLVALGEEMSFRGYILPKLINSLGIRNAVITTSILFSGLHIPSILSLDIGTFNALIMFITVSIAGILLALLYLAGGLKMSCGFHYSWNFFQYHVFSLRSGLGIFDITVTEPEFTGGPAGPEAGIMGLLALMIGTLIVWYVIVKNKYLNAIVKGIHYG</sequence>
<dbReference type="RefSeq" id="WP_048091467.1">
    <property type="nucleotide sequence ID" value="NZ_JMIY01000005.1"/>
</dbReference>
<dbReference type="PANTHER" id="PTHR39430">
    <property type="entry name" value="MEMBRANE-ASSOCIATED PROTEASE-RELATED"/>
    <property type="match status" value="1"/>
</dbReference>
<keyword evidence="4" id="KW-1185">Reference proteome</keyword>
<accession>A0A062V2A6</accession>
<reference evidence="3 4" key="1">
    <citation type="journal article" date="2013" name="Nature">
        <title>Anaerobic oxidation of methane coupled to nitrate reduction in a novel archaeal lineage.</title>
        <authorList>
            <person name="Haroon M.F."/>
            <person name="Hu S."/>
            <person name="Shi Y."/>
            <person name="Imelfort M."/>
            <person name="Keller J."/>
            <person name="Hugenholtz P."/>
            <person name="Yuan Z."/>
            <person name="Tyson G.W."/>
        </authorList>
    </citation>
    <scope>NUCLEOTIDE SEQUENCE [LARGE SCALE GENOMIC DNA]</scope>
    <source>
        <strain evidence="3 4">ANME-2d</strain>
    </source>
</reference>
<gene>
    <name evidence="3" type="ORF">ANME2D_02223</name>
</gene>
<evidence type="ECO:0000256" key="1">
    <source>
        <dbReference type="SAM" id="Phobius"/>
    </source>
</evidence>
<dbReference type="GO" id="GO:0080120">
    <property type="term" value="P:CAAX-box protein maturation"/>
    <property type="evidence" value="ECO:0007669"/>
    <property type="project" value="UniProtKB-ARBA"/>
</dbReference>
<keyword evidence="1" id="KW-0812">Transmembrane</keyword>
<feature type="transmembrane region" description="Helical" evidence="1">
    <location>
        <begin position="155"/>
        <end position="177"/>
    </location>
</feature>
<evidence type="ECO:0000313" key="4">
    <source>
        <dbReference type="Proteomes" id="UP000027153"/>
    </source>
</evidence>
<dbReference type="GO" id="GO:0006508">
    <property type="term" value="P:proteolysis"/>
    <property type="evidence" value="ECO:0007669"/>
    <property type="project" value="UniProtKB-KW"/>
</dbReference>
<dbReference type="GO" id="GO:0004175">
    <property type="term" value="F:endopeptidase activity"/>
    <property type="evidence" value="ECO:0007669"/>
    <property type="project" value="UniProtKB-ARBA"/>
</dbReference>
<dbReference type="EMBL" id="JMIY01000005">
    <property type="protein sequence ID" value="KCZ71492.1"/>
    <property type="molecule type" value="Genomic_DNA"/>
</dbReference>
<comment type="caution">
    <text evidence="3">The sequence shown here is derived from an EMBL/GenBank/DDBJ whole genome shotgun (WGS) entry which is preliminary data.</text>
</comment>
<proteinExistence type="predicted"/>
<feature type="transmembrane region" description="Helical" evidence="1">
    <location>
        <begin position="59"/>
        <end position="81"/>
    </location>
</feature>
<keyword evidence="3" id="KW-0378">Hydrolase</keyword>
<dbReference type="Pfam" id="PF02517">
    <property type="entry name" value="Rce1-like"/>
    <property type="match status" value="1"/>
</dbReference>
<evidence type="ECO:0000313" key="3">
    <source>
        <dbReference type="EMBL" id="KCZ71492.1"/>
    </source>
</evidence>
<name>A0A062V2A6_9EURY</name>
<feature type="transmembrane region" description="Helical" evidence="1">
    <location>
        <begin position="131"/>
        <end position="149"/>
    </location>
</feature>
<evidence type="ECO:0000259" key="2">
    <source>
        <dbReference type="Pfam" id="PF02517"/>
    </source>
</evidence>
<feature type="transmembrane region" description="Helical" evidence="1">
    <location>
        <begin position="93"/>
        <end position="110"/>
    </location>
</feature>
<dbReference type="AlphaFoldDB" id="A0A062V2A6"/>
<keyword evidence="1" id="KW-0472">Membrane</keyword>
<dbReference type="OrthoDB" id="148323at2157"/>